<reference evidence="1" key="2">
    <citation type="submission" date="2015-02" db="UniProtKB">
        <authorList>
            <consortium name="EnsemblMetazoa"/>
        </authorList>
    </citation>
    <scope>IDENTIFICATION</scope>
</reference>
<dbReference type="AlphaFoldDB" id="T1IRB1"/>
<keyword evidence="2" id="KW-1185">Reference proteome</keyword>
<reference evidence="2" key="1">
    <citation type="submission" date="2011-05" db="EMBL/GenBank/DDBJ databases">
        <authorList>
            <person name="Richards S.R."/>
            <person name="Qu J."/>
            <person name="Jiang H."/>
            <person name="Jhangiani S.N."/>
            <person name="Agravi P."/>
            <person name="Goodspeed R."/>
            <person name="Gross S."/>
            <person name="Mandapat C."/>
            <person name="Jackson L."/>
            <person name="Mathew T."/>
            <person name="Pu L."/>
            <person name="Thornton R."/>
            <person name="Saada N."/>
            <person name="Wilczek-Boney K.B."/>
            <person name="Lee S."/>
            <person name="Kovar C."/>
            <person name="Wu Y."/>
            <person name="Scherer S.E."/>
            <person name="Worley K.C."/>
            <person name="Muzny D.M."/>
            <person name="Gibbs R."/>
        </authorList>
    </citation>
    <scope>NUCLEOTIDE SEQUENCE</scope>
    <source>
        <strain evidence="2">Brora</strain>
    </source>
</reference>
<protein>
    <submittedName>
        <fullName evidence="1">Uncharacterized protein</fullName>
    </submittedName>
</protein>
<sequence length="240" mass="28080">MRHTKSGDDVGGVKLYFVGIASLQVFANDHISHCTRIRTNRNHLPKTTHRNRHTSLQSTLCVLKKHKTSLHSWMKNSHVQNQHRNQTVCARIKLHPNLLPNFSREKSISQLIPIWEAEFYYQFTLKNQFSIEKSISQLIPIWEAEFYYQFTLKNQFSICPHGIKTVLATVSIPQIMHNDLPRWFAHDNSIYEMAIRSVLKFWNSSIHLGHDKASMSRLLTKVLAKTLRFLYFVQEVAIKN</sequence>
<dbReference type="EMBL" id="JH431344">
    <property type="status" value="NOT_ANNOTATED_CDS"/>
    <property type="molecule type" value="Genomic_DNA"/>
</dbReference>
<organism evidence="1 2">
    <name type="scientific">Strigamia maritima</name>
    <name type="common">European centipede</name>
    <name type="synonym">Geophilus maritimus</name>
    <dbReference type="NCBI Taxonomy" id="126957"/>
    <lineage>
        <taxon>Eukaryota</taxon>
        <taxon>Metazoa</taxon>
        <taxon>Ecdysozoa</taxon>
        <taxon>Arthropoda</taxon>
        <taxon>Myriapoda</taxon>
        <taxon>Chilopoda</taxon>
        <taxon>Pleurostigmophora</taxon>
        <taxon>Geophilomorpha</taxon>
        <taxon>Linotaeniidae</taxon>
        <taxon>Strigamia</taxon>
    </lineage>
</organism>
<evidence type="ECO:0000313" key="1">
    <source>
        <dbReference type="EnsemblMetazoa" id="SMAR003597-PA"/>
    </source>
</evidence>
<name>T1IRB1_STRMM</name>
<dbReference type="EnsemblMetazoa" id="SMAR003597-RA">
    <property type="protein sequence ID" value="SMAR003597-PA"/>
    <property type="gene ID" value="SMAR003597"/>
</dbReference>
<proteinExistence type="predicted"/>
<dbReference type="Proteomes" id="UP000014500">
    <property type="component" value="Unassembled WGS sequence"/>
</dbReference>
<dbReference type="HOGENOM" id="CLU_1157699_0_0_1"/>
<evidence type="ECO:0000313" key="2">
    <source>
        <dbReference type="Proteomes" id="UP000014500"/>
    </source>
</evidence>
<accession>T1IRB1</accession>